<dbReference type="AlphaFoldDB" id="A0A6B0SDI5"/>
<keyword evidence="2" id="KW-1185">Reference proteome</keyword>
<evidence type="ECO:0000313" key="2">
    <source>
        <dbReference type="Proteomes" id="UP000471521"/>
    </source>
</evidence>
<accession>A0A6B0SDI5</accession>
<proteinExistence type="predicted"/>
<dbReference type="EMBL" id="WUUU01000006">
    <property type="protein sequence ID" value="MXR19458.1"/>
    <property type="molecule type" value="Genomic_DNA"/>
</dbReference>
<organism evidence="1 2">
    <name type="scientific">Halobacterium bonnevillei</name>
    <dbReference type="NCBI Taxonomy" id="2692200"/>
    <lineage>
        <taxon>Archaea</taxon>
        <taxon>Methanobacteriati</taxon>
        <taxon>Methanobacteriota</taxon>
        <taxon>Stenosarchaea group</taxon>
        <taxon>Halobacteria</taxon>
        <taxon>Halobacteriales</taxon>
        <taxon>Halobacteriaceae</taxon>
        <taxon>Halobacterium</taxon>
    </lineage>
</organism>
<dbReference type="Proteomes" id="UP000471521">
    <property type="component" value="Unassembled WGS sequence"/>
</dbReference>
<dbReference type="OrthoDB" id="334312at2157"/>
<comment type="caution">
    <text evidence="1">The sequence shown here is derived from an EMBL/GenBank/DDBJ whole genome shotgun (WGS) entry which is preliminary data.</text>
</comment>
<sequence>MDSGDSPPHDPAEPAELPPMQCDACEGALQSPERDMLSFLLVDQLTAPIIGCDDHRQQFASICGYTTDATADLLDHRPAGGVRCPSCGLAAHTPHQPLVPVAGGAVAILVCPEHQSELINRFRTGLDTHHQLTTQLDTAGPHDVL</sequence>
<name>A0A6B0SDI5_9EURY</name>
<dbReference type="RefSeq" id="WP_159525047.1">
    <property type="nucleotide sequence ID" value="NZ_WUUU01000006.1"/>
</dbReference>
<evidence type="ECO:0000313" key="1">
    <source>
        <dbReference type="EMBL" id="MXR19458.1"/>
    </source>
</evidence>
<gene>
    <name evidence="1" type="ORF">GRX66_02125</name>
</gene>
<protein>
    <submittedName>
        <fullName evidence="1">Uncharacterized protein</fullName>
    </submittedName>
</protein>
<reference evidence="1 2" key="1">
    <citation type="submission" date="2019-12" db="EMBL/GenBank/DDBJ databases">
        <title>Isolation and characterization of three novel carbon monoxide-oxidizing members of Halobacteria from salione crusts and soils.</title>
        <authorList>
            <person name="Myers M.R."/>
            <person name="King G.M."/>
        </authorList>
    </citation>
    <scope>NUCLEOTIDE SEQUENCE [LARGE SCALE GENOMIC DNA]</scope>
    <source>
        <strain evidence="1 2">PCN9</strain>
    </source>
</reference>